<keyword evidence="2 3" id="KW-0472">Membrane</keyword>
<evidence type="ECO:0000313" key="4">
    <source>
        <dbReference type="EMBL" id="WOK94983.1"/>
    </source>
</evidence>
<accession>A0AAQ3JRK8</accession>
<dbReference type="GO" id="GO:0005886">
    <property type="term" value="C:plasma membrane"/>
    <property type="evidence" value="ECO:0007669"/>
    <property type="project" value="TreeGrafter"/>
</dbReference>
<evidence type="ECO:0008006" key="6">
    <source>
        <dbReference type="Google" id="ProtNLM"/>
    </source>
</evidence>
<protein>
    <recommendedName>
        <fullName evidence="6">Late embryogenesis abundant protein LEA-2 subgroup domain-containing protein</fullName>
    </recommendedName>
</protein>
<evidence type="ECO:0000256" key="3">
    <source>
        <dbReference type="SAM" id="Phobius"/>
    </source>
</evidence>
<dbReference type="AlphaFoldDB" id="A0AAQ3JRK8"/>
<proteinExistence type="predicted"/>
<keyword evidence="5" id="KW-1185">Reference proteome</keyword>
<keyword evidence="3" id="KW-1133">Transmembrane helix</keyword>
<evidence type="ECO:0000256" key="2">
    <source>
        <dbReference type="ARBA" id="ARBA00023136"/>
    </source>
</evidence>
<evidence type="ECO:0000313" key="5">
    <source>
        <dbReference type="Proteomes" id="UP001327560"/>
    </source>
</evidence>
<name>A0AAQ3JRK8_9LILI</name>
<dbReference type="PANTHER" id="PTHR31234:SF66">
    <property type="entry name" value="LATE EMBRYOGENESIS ABUNDANT PROTEIN"/>
    <property type="match status" value="1"/>
</dbReference>
<feature type="transmembrane region" description="Helical" evidence="3">
    <location>
        <begin position="20"/>
        <end position="47"/>
    </location>
</feature>
<comment type="subcellular location">
    <subcellularLocation>
        <location evidence="1">Membrane</location>
    </subcellularLocation>
</comment>
<sequence length="202" mass="22595">MPPKLWHIPDHRRKTSLLVWAVAIVCAILAIAAIITGIVVFAVYMIYQPKMPYIKVADAHLYQLLYGNSGSLEIEMALSLLAENDNNKALTSFSDLSFILQFHGIDVAELRAVALEVPKNSSTPLNYHFQSLPVPMDEEAMEAVSVAVQRGVVPFYLSGNARTRWKAGIFLSVRFWTRLSCELRFFWPNGSAVESGCVSRLH</sequence>
<dbReference type="InterPro" id="IPR044839">
    <property type="entry name" value="NDR1-like"/>
</dbReference>
<gene>
    <name evidence="4" type="ORF">Cni_G03688</name>
</gene>
<reference evidence="4 5" key="1">
    <citation type="submission" date="2023-10" db="EMBL/GenBank/DDBJ databases">
        <title>Chromosome-scale genome assembly provides insights into flower coloration mechanisms of Canna indica.</title>
        <authorList>
            <person name="Li C."/>
        </authorList>
    </citation>
    <scope>NUCLEOTIDE SEQUENCE [LARGE SCALE GENOMIC DNA]</scope>
    <source>
        <tissue evidence="4">Flower</tissue>
    </source>
</reference>
<evidence type="ECO:0000256" key="1">
    <source>
        <dbReference type="ARBA" id="ARBA00004370"/>
    </source>
</evidence>
<dbReference type="Proteomes" id="UP001327560">
    <property type="component" value="Chromosome 1"/>
</dbReference>
<dbReference type="GO" id="GO:0098542">
    <property type="term" value="P:defense response to other organism"/>
    <property type="evidence" value="ECO:0007669"/>
    <property type="project" value="InterPro"/>
</dbReference>
<organism evidence="4 5">
    <name type="scientific">Canna indica</name>
    <name type="common">Indian-shot</name>
    <dbReference type="NCBI Taxonomy" id="4628"/>
    <lineage>
        <taxon>Eukaryota</taxon>
        <taxon>Viridiplantae</taxon>
        <taxon>Streptophyta</taxon>
        <taxon>Embryophyta</taxon>
        <taxon>Tracheophyta</taxon>
        <taxon>Spermatophyta</taxon>
        <taxon>Magnoliopsida</taxon>
        <taxon>Liliopsida</taxon>
        <taxon>Zingiberales</taxon>
        <taxon>Cannaceae</taxon>
        <taxon>Canna</taxon>
    </lineage>
</organism>
<keyword evidence="3" id="KW-0812">Transmembrane</keyword>
<dbReference type="PANTHER" id="PTHR31234">
    <property type="entry name" value="LATE EMBRYOGENESIS ABUNDANT (LEA) HYDROXYPROLINE-RICH GLYCOPROTEIN FAMILY"/>
    <property type="match status" value="1"/>
</dbReference>
<dbReference type="EMBL" id="CP136890">
    <property type="protein sequence ID" value="WOK94983.1"/>
    <property type="molecule type" value="Genomic_DNA"/>
</dbReference>